<dbReference type="InterPro" id="IPR011109">
    <property type="entry name" value="DNA_bind_recombinase_dom"/>
</dbReference>
<sequence>MRNWKGKRTVLISRVSTTDQKDNGYSLLQQKDLLYEYCNKHSINVVKYLEEDYTGTTLERPQIKKLRQLIKTNQVDLVLFHKWDRFSRKTSQGLVEIENIQSKGVEINAIAEYIDFKVPQQRMMLFMYLGLGEVENAVRSQRTKNGIIGALKEGRHVNKAPIGYINGKDPNNPSKPLIQPCPEKAPLIEAIFKEYATGLYSQESLRKKYHKLGINRTKSQFSNLLSNIKYAGKIMVPENNGDPMKIIDALHEAIIDPVTFHKVQQIKNNKANARINTKKSSKHEEQLPLRGGVLKCAKCGNNLTGSPSKSRNGNYHYYYHCNARKGCGERFKVELAHTELEKILTSLKPPTEVVELFKEILVDEYKSNQSNRLNTVKKLKKLKTQIEEKLDNLTEKFIDDSIDKETYNRLKNKYNNQINDLIIDIDEHSDYQKDINLYVDFGVQLLTSLNKFYKKATTEIKRKIIGSIFSEKLVFEDKKYRTAKLNDAVAVIFNNNKELEISVNKKRHAISNVSYSVAGTGLEPVTFGL</sequence>
<dbReference type="PANTHER" id="PTHR30461">
    <property type="entry name" value="DNA-INVERTASE FROM LAMBDOID PROPHAGE"/>
    <property type="match status" value="1"/>
</dbReference>
<evidence type="ECO:0000256" key="3">
    <source>
        <dbReference type="SAM" id="Coils"/>
    </source>
</evidence>
<evidence type="ECO:0000313" key="6">
    <source>
        <dbReference type="EMBL" id="AZJ33996.1"/>
    </source>
</evidence>
<reference evidence="6 7" key="1">
    <citation type="submission" date="2018-09" db="EMBL/GenBank/DDBJ databases">
        <title>Insights into the microbiota of Asian seabass (Lates calcarifer) with tenacibaculosis symptoms and description of sp. nov. Tenacibaculum singaporense.</title>
        <authorList>
            <person name="Miyake S."/>
            <person name="Soh M."/>
            <person name="Azman M.N."/>
            <person name="Ngoh S.Y."/>
            <person name="Orban L."/>
        </authorList>
    </citation>
    <scope>NUCLEOTIDE SEQUENCE [LARGE SCALE GENOMIC DNA]</scope>
    <source>
        <strain evidence="6 7">DSM 106434</strain>
    </source>
</reference>
<keyword evidence="3" id="KW-0175">Coiled coil</keyword>
<proteinExistence type="predicted"/>
<dbReference type="Gene3D" id="3.90.1750.20">
    <property type="entry name" value="Putative Large Serine Recombinase, Chain B, Domain 2"/>
    <property type="match status" value="1"/>
</dbReference>
<feature type="coiled-coil region" evidence="3">
    <location>
        <begin position="376"/>
        <end position="424"/>
    </location>
</feature>
<name>A0A3Q8RQ14_9FLAO</name>
<evidence type="ECO:0000313" key="7">
    <source>
        <dbReference type="Proteomes" id="UP000274593"/>
    </source>
</evidence>
<evidence type="ECO:0000256" key="1">
    <source>
        <dbReference type="ARBA" id="ARBA00023125"/>
    </source>
</evidence>
<dbReference type="GO" id="GO:0003677">
    <property type="term" value="F:DNA binding"/>
    <property type="evidence" value="ECO:0007669"/>
    <property type="project" value="UniProtKB-KW"/>
</dbReference>
<evidence type="ECO:0008006" key="8">
    <source>
        <dbReference type="Google" id="ProtNLM"/>
    </source>
</evidence>
<dbReference type="CDD" id="cd00338">
    <property type="entry name" value="Ser_Recombinase"/>
    <property type="match status" value="1"/>
</dbReference>
<dbReference type="RefSeq" id="WP_125065870.1">
    <property type="nucleotide sequence ID" value="NZ_CP032548.1"/>
</dbReference>
<dbReference type="SUPFAM" id="SSF53041">
    <property type="entry name" value="Resolvase-like"/>
    <property type="match status" value="1"/>
</dbReference>
<keyword evidence="2" id="KW-0233">DNA recombination</keyword>
<dbReference type="InterPro" id="IPR025827">
    <property type="entry name" value="Zn_ribbon_recom_dom"/>
</dbReference>
<keyword evidence="1" id="KW-0238">DNA-binding</keyword>
<dbReference type="InterPro" id="IPR050639">
    <property type="entry name" value="SSR_resolvase"/>
</dbReference>
<dbReference type="Pfam" id="PF00239">
    <property type="entry name" value="Resolvase"/>
    <property type="match status" value="1"/>
</dbReference>
<feature type="domain" description="Recombinase" evidence="5">
    <location>
        <begin position="161"/>
        <end position="273"/>
    </location>
</feature>
<dbReference type="Gene3D" id="3.40.50.1390">
    <property type="entry name" value="Resolvase, N-terminal catalytic domain"/>
    <property type="match status" value="1"/>
</dbReference>
<organism evidence="6 7">
    <name type="scientific">Tenacibaculum singaporense</name>
    <dbReference type="NCBI Taxonomy" id="2358479"/>
    <lineage>
        <taxon>Bacteria</taxon>
        <taxon>Pseudomonadati</taxon>
        <taxon>Bacteroidota</taxon>
        <taxon>Flavobacteriia</taxon>
        <taxon>Flavobacteriales</taxon>
        <taxon>Flavobacteriaceae</taxon>
        <taxon>Tenacibaculum</taxon>
    </lineage>
</organism>
<dbReference type="Pfam" id="PF07508">
    <property type="entry name" value="Recombinase"/>
    <property type="match status" value="1"/>
</dbReference>
<gene>
    <name evidence="6" type="ORF">D6T69_00015</name>
</gene>
<dbReference type="PANTHER" id="PTHR30461:SF2">
    <property type="entry name" value="SERINE RECOMBINASE PINE-RELATED"/>
    <property type="match status" value="1"/>
</dbReference>
<dbReference type="PROSITE" id="PS51737">
    <property type="entry name" value="RECOMBINASE_DNA_BIND"/>
    <property type="match status" value="1"/>
</dbReference>
<evidence type="ECO:0000256" key="2">
    <source>
        <dbReference type="ARBA" id="ARBA00023172"/>
    </source>
</evidence>
<keyword evidence="7" id="KW-1185">Reference proteome</keyword>
<accession>A0A3Q8RQ14</accession>
<dbReference type="PROSITE" id="PS51736">
    <property type="entry name" value="RECOMBINASES_3"/>
    <property type="match status" value="1"/>
</dbReference>
<dbReference type="SMART" id="SM00857">
    <property type="entry name" value="Resolvase"/>
    <property type="match status" value="1"/>
</dbReference>
<dbReference type="AlphaFoldDB" id="A0A3Q8RQ14"/>
<dbReference type="EMBL" id="CP032548">
    <property type="protein sequence ID" value="AZJ33996.1"/>
    <property type="molecule type" value="Genomic_DNA"/>
</dbReference>
<dbReference type="InterPro" id="IPR036162">
    <property type="entry name" value="Resolvase-like_N_sf"/>
</dbReference>
<dbReference type="InterPro" id="IPR006119">
    <property type="entry name" value="Resolv_N"/>
</dbReference>
<dbReference type="Proteomes" id="UP000274593">
    <property type="component" value="Chromosome"/>
</dbReference>
<dbReference type="Pfam" id="PF13408">
    <property type="entry name" value="Zn_ribbon_recom"/>
    <property type="match status" value="1"/>
</dbReference>
<dbReference type="InterPro" id="IPR038109">
    <property type="entry name" value="DNA_bind_recomb_sf"/>
</dbReference>
<dbReference type="KEGG" id="tsig:D6T69_00015"/>
<evidence type="ECO:0000259" key="5">
    <source>
        <dbReference type="PROSITE" id="PS51737"/>
    </source>
</evidence>
<feature type="domain" description="Resolvase/invertase-type recombinase catalytic" evidence="4">
    <location>
        <begin position="8"/>
        <end position="154"/>
    </location>
</feature>
<dbReference type="GO" id="GO:0000150">
    <property type="term" value="F:DNA strand exchange activity"/>
    <property type="evidence" value="ECO:0007669"/>
    <property type="project" value="InterPro"/>
</dbReference>
<evidence type="ECO:0000259" key="4">
    <source>
        <dbReference type="PROSITE" id="PS51736"/>
    </source>
</evidence>
<protein>
    <recommendedName>
        <fullName evidence="8">Recombinase family protein</fullName>
    </recommendedName>
</protein>